<reference evidence="3" key="2">
    <citation type="journal article" date="2014" name="PLoS Pathog.">
        <title>Expression profiling during arabidopsis/downy mildew interaction reveals a highly-expressed effector that attenuates responses to salicylic acid.</title>
        <authorList>
            <person name="Asai S."/>
            <person name="Rallapalli G."/>
            <person name="Piquerez S.J.M."/>
            <person name="Caillaud M.C."/>
            <person name="Furzer O.J."/>
            <person name="Ishaque N."/>
            <person name="Wirthmueller L."/>
            <person name="Fabro G."/>
            <person name="Shirasu K."/>
            <person name="Jones J.D.G."/>
        </authorList>
    </citation>
    <scope>NUCLEOTIDE SEQUENCE</scope>
    <source>
        <strain evidence="3">Emoy2</strain>
    </source>
</reference>
<sequence length="445" mass="50625">MRIYGLVFLTSTALSARADNDLEPAGFNLRTLHPSPAAPSLDTNDHDNSATTPSMSDGSPSNTDERISMDFLKSIILPTLPRVVKMEPEKSKEAVLSDLLQSLREDVPLYELRAKLKTREWKKLYKRYKGSETLLIEDLTRHFGFQRLLQVLQKGFEGKAPRDLLGRRRRTLEQKLAMDQLKSWVKSGKSLDQLFIDLNIADKKKGGGRLAETLLWSEDSDHWKVKVMKAYSNHLYTGKKRRSREAYLDAIRNGVGGEKAFFTMLQVFKRHTNFAEQVSELEDIYLRTCSEDKTNPVEVFKTLQLEKQGNTLFDETGLSKMEQYVEGYNRAVHKDEQTTVFAVLDKAMGEKLLPALAEAYKVSPDSLTVRLYAGELFESRNPEGKTVLSEEALLPFIAKFDGGVQNAIIKMYRGIFGDPKKRHIASGCVGRFRVHGHRSYMNCFK</sequence>
<dbReference type="Proteomes" id="UP000011713">
    <property type="component" value="Unassembled WGS sequence"/>
</dbReference>
<reference evidence="5" key="1">
    <citation type="journal article" date="2010" name="Science">
        <title>Signatures of adaptation to obligate biotrophy in the Hyaloperonospora arabidopsidis genome.</title>
        <authorList>
            <person name="Baxter L."/>
            <person name="Tripathy S."/>
            <person name="Ishaque N."/>
            <person name="Boot N."/>
            <person name="Cabral A."/>
            <person name="Kemen E."/>
            <person name="Thines M."/>
            <person name="Ah-Fong A."/>
            <person name="Anderson R."/>
            <person name="Badejoko W."/>
            <person name="Bittner-Eddy P."/>
            <person name="Boore J.L."/>
            <person name="Chibucos M.C."/>
            <person name="Coates M."/>
            <person name="Dehal P."/>
            <person name="Delehaunty K."/>
            <person name="Dong S."/>
            <person name="Downton P."/>
            <person name="Dumas B."/>
            <person name="Fabro G."/>
            <person name="Fronick C."/>
            <person name="Fuerstenberg S.I."/>
            <person name="Fulton L."/>
            <person name="Gaulin E."/>
            <person name="Govers F."/>
            <person name="Hughes L."/>
            <person name="Humphray S."/>
            <person name="Jiang R.H."/>
            <person name="Judelson H."/>
            <person name="Kamoun S."/>
            <person name="Kyung K."/>
            <person name="Meijer H."/>
            <person name="Minx P."/>
            <person name="Morris P."/>
            <person name="Nelson J."/>
            <person name="Phuntumart V."/>
            <person name="Qutob D."/>
            <person name="Rehmany A."/>
            <person name="Rougon-Cardoso A."/>
            <person name="Ryden P."/>
            <person name="Torto-Alalibo T."/>
            <person name="Studholme D."/>
            <person name="Wang Y."/>
            <person name="Win J."/>
            <person name="Wood J."/>
            <person name="Clifton S.W."/>
            <person name="Rogers J."/>
            <person name="Van den Ackerveken G."/>
            <person name="Jones J.D."/>
            <person name="McDowell J.M."/>
            <person name="Beynon J."/>
            <person name="Tyler B.M."/>
        </authorList>
    </citation>
    <scope>NUCLEOTIDE SEQUENCE [LARGE SCALE GENOMIC DNA]</scope>
    <source>
        <strain evidence="5">Emoy2</strain>
    </source>
</reference>
<dbReference type="HOGENOM" id="CLU_616039_0_0_1"/>
<feature type="chain" id="PRO_5009704485" evidence="2">
    <location>
        <begin position="19"/>
        <end position="445"/>
    </location>
</feature>
<accession>M4BL14</accession>
<name>M4BL14_HYAAE</name>
<proteinExistence type="evidence at transcript level"/>
<dbReference type="EMBL" id="JH598368">
    <property type="status" value="NOT_ANNOTATED_CDS"/>
    <property type="molecule type" value="Genomic_DNA"/>
</dbReference>
<evidence type="ECO:0000313" key="5">
    <source>
        <dbReference type="Proteomes" id="UP000011713"/>
    </source>
</evidence>
<reference evidence="4" key="3">
    <citation type="submission" date="2015-06" db="UniProtKB">
        <authorList>
            <consortium name="EnsemblProtists"/>
        </authorList>
    </citation>
    <scope>IDENTIFICATION</scope>
    <source>
        <strain evidence="4">Emoy2</strain>
    </source>
</reference>
<dbReference type="VEuPathDB" id="FungiDB:HpaG807099"/>
<feature type="region of interest" description="Disordered" evidence="1">
    <location>
        <begin position="27"/>
        <end position="63"/>
    </location>
</feature>
<evidence type="ECO:0000313" key="3">
    <source>
        <dbReference type="EMBL" id="BAP68836.1"/>
    </source>
</evidence>
<feature type="compositionally biased region" description="Polar residues" evidence="1">
    <location>
        <begin position="49"/>
        <end position="62"/>
    </location>
</feature>
<dbReference type="AlphaFoldDB" id="M4BL14"/>
<protein>
    <submittedName>
        <fullName evidence="3">RxLR effector candidate protein</fullName>
    </submittedName>
</protein>
<evidence type="ECO:0000313" key="4">
    <source>
        <dbReference type="EnsemblProtists" id="HpaP807099"/>
    </source>
</evidence>
<keyword evidence="5" id="KW-1185">Reference proteome</keyword>
<evidence type="ECO:0000256" key="2">
    <source>
        <dbReference type="SAM" id="SignalP"/>
    </source>
</evidence>
<evidence type="ECO:0000256" key="1">
    <source>
        <dbReference type="SAM" id="MobiDB-lite"/>
    </source>
</evidence>
<feature type="signal peptide" evidence="2">
    <location>
        <begin position="1"/>
        <end position="18"/>
    </location>
</feature>
<gene>
    <name evidence="3" type="primary">HaRxL112</name>
</gene>
<organism evidence="4 5">
    <name type="scientific">Hyaloperonospora arabidopsidis (strain Emoy2)</name>
    <name type="common">Downy mildew agent</name>
    <name type="synonym">Peronospora arabidopsidis</name>
    <dbReference type="NCBI Taxonomy" id="559515"/>
    <lineage>
        <taxon>Eukaryota</taxon>
        <taxon>Sar</taxon>
        <taxon>Stramenopiles</taxon>
        <taxon>Oomycota</taxon>
        <taxon>Peronosporomycetes</taxon>
        <taxon>Peronosporales</taxon>
        <taxon>Peronosporaceae</taxon>
        <taxon>Hyaloperonospora</taxon>
    </lineage>
</organism>
<dbReference type="InParanoid" id="M4BL14"/>
<dbReference type="EnsemblProtists" id="HpaT807099">
    <property type="protein sequence ID" value="HpaP807099"/>
    <property type="gene ID" value="HpaG807099"/>
</dbReference>
<dbReference type="EMBL" id="AB922261">
    <property type="protein sequence ID" value="BAP68836.1"/>
    <property type="molecule type" value="mRNA"/>
</dbReference>
<keyword evidence="2" id="KW-0732">Signal</keyword>